<dbReference type="OrthoDB" id="9972196at2759"/>
<evidence type="ECO:0000256" key="1">
    <source>
        <dbReference type="ARBA" id="ARBA00005564"/>
    </source>
</evidence>
<reference evidence="4" key="1">
    <citation type="journal article" date="2021" name="Nat. Commun.">
        <title>Genetic determinants of endophytism in the Arabidopsis root mycobiome.</title>
        <authorList>
            <person name="Mesny F."/>
            <person name="Miyauchi S."/>
            <person name="Thiergart T."/>
            <person name="Pickel B."/>
            <person name="Atanasova L."/>
            <person name="Karlsson M."/>
            <person name="Huettel B."/>
            <person name="Barry K.W."/>
            <person name="Haridas S."/>
            <person name="Chen C."/>
            <person name="Bauer D."/>
            <person name="Andreopoulos W."/>
            <person name="Pangilinan J."/>
            <person name="LaButti K."/>
            <person name="Riley R."/>
            <person name="Lipzen A."/>
            <person name="Clum A."/>
            <person name="Drula E."/>
            <person name="Henrissat B."/>
            <person name="Kohler A."/>
            <person name="Grigoriev I.V."/>
            <person name="Martin F.M."/>
            <person name="Hacquard S."/>
        </authorList>
    </citation>
    <scope>NUCLEOTIDE SEQUENCE</scope>
    <source>
        <strain evidence="4">MPI-SDFR-AT-0068</strain>
    </source>
</reference>
<dbReference type="Gene3D" id="2.130.10.10">
    <property type="entry name" value="YVTN repeat-like/Quinoprotein amine dehydrogenase"/>
    <property type="match status" value="1"/>
</dbReference>
<evidence type="ECO:0000313" key="4">
    <source>
        <dbReference type="EMBL" id="KAH7262451.1"/>
    </source>
</evidence>
<evidence type="ECO:0000256" key="3">
    <source>
        <dbReference type="SAM" id="SignalP"/>
    </source>
</evidence>
<organism evidence="4 5">
    <name type="scientific">Fusarium tricinctum</name>
    <dbReference type="NCBI Taxonomy" id="61284"/>
    <lineage>
        <taxon>Eukaryota</taxon>
        <taxon>Fungi</taxon>
        <taxon>Dikarya</taxon>
        <taxon>Ascomycota</taxon>
        <taxon>Pezizomycotina</taxon>
        <taxon>Sordariomycetes</taxon>
        <taxon>Hypocreomycetidae</taxon>
        <taxon>Hypocreales</taxon>
        <taxon>Nectriaceae</taxon>
        <taxon>Fusarium</taxon>
        <taxon>Fusarium tricinctum species complex</taxon>
    </lineage>
</organism>
<dbReference type="Pfam" id="PF10282">
    <property type="entry name" value="Lactonase"/>
    <property type="match status" value="1"/>
</dbReference>
<proteinExistence type="inferred from homology"/>
<protein>
    <submittedName>
        <fullName evidence="4">Lactonase, 7-bladed beta-propeller-domain-containing protein</fullName>
    </submittedName>
</protein>
<dbReference type="PANTHER" id="PTHR30344">
    <property type="entry name" value="6-PHOSPHOGLUCONOLACTONASE-RELATED"/>
    <property type="match status" value="1"/>
</dbReference>
<feature type="chain" id="PRO_5035427458" evidence="3">
    <location>
        <begin position="19"/>
        <end position="395"/>
    </location>
</feature>
<evidence type="ECO:0000313" key="5">
    <source>
        <dbReference type="Proteomes" id="UP000813427"/>
    </source>
</evidence>
<dbReference type="EMBL" id="JAGPXF010000001">
    <property type="protein sequence ID" value="KAH7262451.1"/>
    <property type="molecule type" value="Genomic_DNA"/>
</dbReference>
<comment type="similarity">
    <text evidence="1">Belongs to the cycloisomerase 2 family.</text>
</comment>
<dbReference type="GO" id="GO:0017057">
    <property type="term" value="F:6-phosphogluconolactonase activity"/>
    <property type="evidence" value="ECO:0007669"/>
    <property type="project" value="TreeGrafter"/>
</dbReference>
<feature type="region of interest" description="Disordered" evidence="2">
    <location>
        <begin position="158"/>
        <end position="182"/>
    </location>
</feature>
<keyword evidence="5" id="KW-1185">Reference proteome</keyword>
<dbReference type="InterPro" id="IPR050282">
    <property type="entry name" value="Cycloisomerase_2"/>
</dbReference>
<keyword evidence="3" id="KW-0732">Signal</keyword>
<evidence type="ECO:0000256" key="2">
    <source>
        <dbReference type="SAM" id="MobiDB-lite"/>
    </source>
</evidence>
<dbReference type="InterPro" id="IPR011048">
    <property type="entry name" value="Haem_d1_sf"/>
</dbReference>
<dbReference type="SUPFAM" id="SSF51004">
    <property type="entry name" value="C-terminal (heme d1) domain of cytochrome cd1-nitrite reductase"/>
    <property type="match status" value="1"/>
</dbReference>
<name>A0A8K0WGU3_9HYPO</name>
<dbReference type="Proteomes" id="UP000813427">
    <property type="component" value="Unassembled WGS sequence"/>
</dbReference>
<feature type="signal peptide" evidence="3">
    <location>
        <begin position="1"/>
        <end position="18"/>
    </location>
</feature>
<accession>A0A8K0WGU3</accession>
<gene>
    <name evidence="4" type="ORF">BKA59DRAFT_463783</name>
</gene>
<comment type="caution">
    <text evidence="4">The sequence shown here is derived from an EMBL/GenBank/DDBJ whole genome shotgun (WGS) entry which is preliminary data.</text>
</comment>
<dbReference type="PANTHER" id="PTHR30344:SF1">
    <property type="entry name" value="6-PHOSPHOGLUCONOLACTONASE"/>
    <property type="match status" value="1"/>
</dbReference>
<dbReference type="InterPro" id="IPR015943">
    <property type="entry name" value="WD40/YVTN_repeat-like_dom_sf"/>
</dbReference>
<dbReference type="InterPro" id="IPR019405">
    <property type="entry name" value="Lactonase_7-beta_prop"/>
</dbReference>
<sequence length="395" mass="42253">MKFTYAGLMATLAASASALPHVARSSYPVPSASAAGSSPARILLGNSGHIYVADFTPKTGKFELSLEQEIVGGNSWMEFVAPNLLYAVDENSNELRLFELDLKANKLKLKTKKTGSTGVVHLEFNPDKTRLVGAAYGNGTIDVWNTENGGLEFVKTLKSPGKLGPDEERQAASHPHQANLDPSGRYFAVNDLGTDSVVIVDSKADAYKIAKNIPVKAGCGPRHGVFYPAGSKKATHYIVACELSNQALVYSVSYEENTLAFKHYQSISTYGKDAPAKDIKKAAVGEIILAPNNKDIYISNRVTGQKTDSIARFTIAECGTLTYAETVSSGGLLPRMMTFSLTGKHIFVGNQDGTNGLVALKRSPNGKLTEKPVATLPGSAFGEALFGPQYVQQIV</sequence>
<dbReference type="AlphaFoldDB" id="A0A8K0WGU3"/>